<feature type="binding site" evidence="8">
    <location>
        <position position="146"/>
    </location>
    <ligand>
        <name>Zn(2+)</name>
        <dbReference type="ChEBI" id="CHEBI:29105"/>
        <note>structural</note>
    </ligand>
</feature>
<name>A6NXF1_9FIRM</name>
<evidence type="ECO:0000256" key="4">
    <source>
        <dbReference type="ARBA" id="ARBA00022741"/>
    </source>
</evidence>
<dbReference type="GO" id="GO:0005737">
    <property type="term" value="C:cytoplasm"/>
    <property type="evidence" value="ECO:0007669"/>
    <property type="project" value="UniProtKB-SubCell"/>
</dbReference>
<proteinExistence type="inferred from homology"/>
<dbReference type="NCBIfam" id="TIGR01351">
    <property type="entry name" value="adk"/>
    <property type="match status" value="1"/>
</dbReference>
<comment type="pathway">
    <text evidence="8">Purine metabolism; AMP biosynthesis via salvage pathway; AMP from ADP: step 1/1.</text>
</comment>
<feature type="binding site" evidence="8">
    <location>
        <position position="123"/>
    </location>
    <ligand>
        <name>ATP</name>
        <dbReference type="ChEBI" id="CHEBI:30616"/>
    </ligand>
</feature>
<dbReference type="InterPro" id="IPR000850">
    <property type="entry name" value="Adenylat/UMP-CMP_kin"/>
</dbReference>
<evidence type="ECO:0000256" key="10">
    <source>
        <dbReference type="RuleBase" id="RU003331"/>
    </source>
</evidence>
<dbReference type="PRINTS" id="PR00094">
    <property type="entry name" value="ADENYLTKNASE"/>
</dbReference>
<feature type="binding site" evidence="8">
    <location>
        <position position="92"/>
    </location>
    <ligand>
        <name>AMP</name>
        <dbReference type="ChEBI" id="CHEBI:456215"/>
    </ligand>
</feature>
<feature type="binding site" evidence="8">
    <location>
        <position position="195"/>
    </location>
    <ligand>
        <name>ATP</name>
        <dbReference type="ChEBI" id="CHEBI:30616"/>
    </ligand>
</feature>
<feature type="binding site" evidence="8">
    <location>
        <position position="36"/>
    </location>
    <ligand>
        <name>AMP</name>
        <dbReference type="ChEBI" id="CHEBI:456215"/>
    </ligand>
</feature>
<evidence type="ECO:0000256" key="8">
    <source>
        <dbReference type="HAMAP-Rule" id="MF_00235"/>
    </source>
</evidence>
<feature type="binding site" evidence="8">
    <location>
        <position position="129"/>
    </location>
    <ligand>
        <name>Zn(2+)</name>
        <dbReference type="ChEBI" id="CHEBI:29105"/>
        <note>structural</note>
    </ligand>
</feature>
<dbReference type="CDD" id="cd01428">
    <property type="entry name" value="ADK"/>
    <property type="match status" value="1"/>
</dbReference>
<dbReference type="Pfam" id="PF00406">
    <property type="entry name" value="ADK"/>
    <property type="match status" value="1"/>
</dbReference>
<feature type="binding site" evidence="8">
    <location>
        <position position="156"/>
    </location>
    <ligand>
        <name>AMP</name>
        <dbReference type="ChEBI" id="CHEBI:456215"/>
    </ligand>
</feature>
<dbReference type="STRING" id="411467.BACCAP_02897"/>
<comment type="subcellular location">
    <subcellularLocation>
        <location evidence="8 10">Cytoplasm</location>
    </subcellularLocation>
</comment>
<dbReference type="FunFam" id="3.40.50.300:FF:000106">
    <property type="entry name" value="Adenylate kinase mitochondrial"/>
    <property type="match status" value="1"/>
</dbReference>
<evidence type="ECO:0000256" key="5">
    <source>
        <dbReference type="ARBA" id="ARBA00022777"/>
    </source>
</evidence>
<dbReference type="eggNOG" id="COG0563">
    <property type="taxonomic scope" value="Bacteria"/>
</dbReference>
<dbReference type="Pfam" id="PF05191">
    <property type="entry name" value="ADK_lid"/>
    <property type="match status" value="1"/>
</dbReference>
<dbReference type="InterPro" id="IPR027417">
    <property type="entry name" value="P-loop_NTPase"/>
</dbReference>
<comment type="catalytic activity">
    <reaction evidence="8 10">
        <text>AMP + ATP = 2 ADP</text>
        <dbReference type="Rhea" id="RHEA:12973"/>
        <dbReference type="ChEBI" id="CHEBI:30616"/>
        <dbReference type="ChEBI" id="CHEBI:456215"/>
        <dbReference type="ChEBI" id="CHEBI:456216"/>
        <dbReference type="EC" id="2.7.4.3"/>
    </reaction>
</comment>
<keyword evidence="13" id="KW-1185">Reference proteome</keyword>
<dbReference type="InterPro" id="IPR006259">
    <property type="entry name" value="Adenyl_kin_sub"/>
</dbReference>
<organism evidence="12 13">
    <name type="scientific">Pseudoflavonifractor capillosus ATCC 29799</name>
    <dbReference type="NCBI Taxonomy" id="411467"/>
    <lineage>
        <taxon>Bacteria</taxon>
        <taxon>Bacillati</taxon>
        <taxon>Bacillota</taxon>
        <taxon>Clostridia</taxon>
        <taxon>Eubacteriales</taxon>
        <taxon>Oscillospiraceae</taxon>
        <taxon>Pseudoflavonifractor</taxon>
    </lineage>
</organism>
<keyword evidence="8" id="KW-0963">Cytoplasm</keyword>
<evidence type="ECO:0000256" key="3">
    <source>
        <dbReference type="ARBA" id="ARBA00022727"/>
    </source>
</evidence>
<dbReference type="NCBIfam" id="NF011100">
    <property type="entry name" value="PRK14527.1"/>
    <property type="match status" value="1"/>
</dbReference>
<dbReference type="EMBL" id="AAXG02000028">
    <property type="protein sequence ID" value="EDM98971.1"/>
    <property type="molecule type" value="Genomic_DNA"/>
</dbReference>
<dbReference type="HAMAP" id="MF_00235">
    <property type="entry name" value="Adenylate_kinase_Adk"/>
    <property type="match status" value="1"/>
</dbReference>
<feature type="binding site" evidence="8">
    <location>
        <position position="149"/>
    </location>
    <ligand>
        <name>Zn(2+)</name>
        <dbReference type="ChEBI" id="CHEBI:29105"/>
        <note>structural</note>
    </ligand>
</feature>
<dbReference type="GO" id="GO:0044209">
    <property type="term" value="P:AMP salvage"/>
    <property type="evidence" value="ECO:0007669"/>
    <property type="project" value="UniProtKB-UniRule"/>
</dbReference>
<evidence type="ECO:0000313" key="12">
    <source>
        <dbReference type="EMBL" id="EDM98971.1"/>
    </source>
</evidence>
<feature type="domain" description="Adenylate kinase active site lid" evidence="11">
    <location>
        <begin position="123"/>
        <end position="158"/>
    </location>
</feature>
<dbReference type="GO" id="GO:0004017">
    <property type="term" value="F:AMP kinase activity"/>
    <property type="evidence" value="ECO:0007669"/>
    <property type="project" value="UniProtKB-UniRule"/>
</dbReference>
<protein>
    <recommendedName>
        <fullName evidence="8 10">Adenylate kinase</fullName>
        <shortName evidence="8">AK</shortName>
        <ecNumber evidence="8 10">2.7.4.3</ecNumber>
    </recommendedName>
    <alternativeName>
        <fullName evidence="8">ATP-AMP transphosphorylase</fullName>
    </alternativeName>
    <alternativeName>
        <fullName evidence="8">ATP:AMP phosphotransferase</fullName>
    </alternativeName>
    <alternativeName>
        <fullName evidence="8">Adenylate monophosphate kinase</fullName>
    </alternativeName>
</protein>
<evidence type="ECO:0000256" key="1">
    <source>
        <dbReference type="ARBA" id="ARBA00022679"/>
    </source>
</evidence>
<evidence type="ECO:0000313" key="13">
    <source>
        <dbReference type="Proteomes" id="UP000003639"/>
    </source>
</evidence>
<keyword evidence="3 8" id="KW-0545">Nucleotide biosynthesis</keyword>
<dbReference type="EC" id="2.7.4.3" evidence="8 10"/>
<dbReference type="GO" id="GO:0005524">
    <property type="term" value="F:ATP binding"/>
    <property type="evidence" value="ECO:0007669"/>
    <property type="project" value="UniProtKB-UniRule"/>
</dbReference>
<keyword evidence="7 8" id="KW-0067">ATP-binding</keyword>
<feature type="binding site" evidence="8">
    <location>
        <begin position="57"/>
        <end position="59"/>
    </location>
    <ligand>
        <name>AMP</name>
        <dbReference type="ChEBI" id="CHEBI:456215"/>
    </ligand>
</feature>
<evidence type="ECO:0000256" key="2">
    <source>
        <dbReference type="ARBA" id="ARBA00022723"/>
    </source>
</evidence>
<feature type="binding site" evidence="8">
    <location>
        <begin position="10"/>
        <end position="15"/>
    </location>
    <ligand>
        <name>ATP</name>
        <dbReference type="ChEBI" id="CHEBI:30616"/>
    </ligand>
</feature>
<comment type="caution">
    <text evidence="8">Lacks conserved residue(s) required for the propagation of feature annotation.</text>
</comment>
<dbReference type="GO" id="GO:0008270">
    <property type="term" value="F:zinc ion binding"/>
    <property type="evidence" value="ECO:0007669"/>
    <property type="project" value="UniProtKB-UniRule"/>
</dbReference>
<dbReference type="InterPro" id="IPR007862">
    <property type="entry name" value="Adenylate_kinase_lid-dom"/>
</dbReference>
<feature type="binding site" evidence="8">
    <location>
        <position position="126"/>
    </location>
    <ligand>
        <name>Zn(2+)</name>
        <dbReference type="ChEBI" id="CHEBI:29105"/>
        <note>structural</note>
    </ligand>
</feature>
<feature type="region of interest" description="LID" evidence="8">
    <location>
        <begin position="122"/>
        <end position="159"/>
    </location>
</feature>
<comment type="function">
    <text evidence="8">Catalyzes the reversible transfer of the terminal phosphate group between ATP and AMP. Plays an important role in cellular energy homeostasis and in adenine nucleotide metabolism.</text>
</comment>
<gene>
    <name evidence="8" type="primary">adk</name>
    <name evidence="12" type="ORF">BACCAP_02897</name>
</gene>
<comment type="caution">
    <text evidence="12">The sequence shown here is derived from an EMBL/GenBank/DDBJ whole genome shotgun (WGS) entry which is preliminary data.</text>
</comment>
<dbReference type="Proteomes" id="UP000003639">
    <property type="component" value="Unassembled WGS sequence"/>
</dbReference>
<feature type="binding site" evidence="8">
    <location>
        <position position="167"/>
    </location>
    <ligand>
        <name>AMP</name>
        <dbReference type="ChEBI" id="CHEBI:456215"/>
    </ligand>
</feature>
<evidence type="ECO:0000256" key="7">
    <source>
        <dbReference type="ARBA" id="ARBA00022840"/>
    </source>
</evidence>
<dbReference type="RefSeq" id="WP_006573424.1">
    <property type="nucleotide sequence ID" value="NZ_AAXG02000028.1"/>
</dbReference>
<dbReference type="NCBIfam" id="NF001380">
    <property type="entry name" value="PRK00279.1-2"/>
    <property type="match status" value="1"/>
</dbReference>
<sequence length="211" mass="22836">MKLILLGAPGAGKGTQAEILSKKLGIPTISTGNILRAAVKAGTSVGLKAKSYMDAGKLVPDDVILDIIEERLAQPDCNGGYILDGVPRTIAQAEALEERGIIFDHVISLEVSDEDIVKRMDGRRVCSHCGTPFHLESNPPKKPDVCDVCGGELIERDDDKPETVRHRLEIYHQSTEPLKDFYQKRGKLDPVAGAQGTIEATTQAIVQILEA</sequence>
<reference evidence="12 13" key="1">
    <citation type="submission" date="2007-04" db="EMBL/GenBank/DDBJ databases">
        <authorList>
            <person name="Fulton L."/>
            <person name="Clifton S."/>
            <person name="Fulton B."/>
            <person name="Xu J."/>
            <person name="Minx P."/>
            <person name="Pepin K.H."/>
            <person name="Johnson M."/>
            <person name="Thiruvilangam P."/>
            <person name="Bhonagiri V."/>
            <person name="Nash W.E."/>
            <person name="Mardis E.R."/>
            <person name="Wilson R.K."/>
        </authorList>
    </citation>
    <scope>NUCLEOTIDE SEQUENCE [LARGE SCALE GENOMIC DNA]</scope>
    <source>
        <strain evidence="12 13">ATCC 29799</strain>
    </source>
</reference>
<accession>A6NXF1</accession>
<dbReference type="NCBIfam" id="NF001381">
    <property type="entry name" value="PRK00279.1-3"/>
    <property type="match status" value="1"/>
</dbReference>
<keyword evidence="4 8" id="KW-0547">Nucleotide-binding</keyword>
<dbReference type="OrthoDB" id="9805030at2"/>
<keyword evidence="2 8" id="KW-0479">Metal-binding</keyword>
<comment type="domain">
    <text evidence="8">Consists of three domains, a large central CORE domain and two small peripheral domains, NMPbind and LID, which undergo movements during catalysis. The LID domain closes over the site of phosphoryl transfer upon ATP binding. Assembling and dissambling the active center during each catalytic cycle provides an effective means to prevent ATP hydrolysis. Some bacteria have evolved a zinc-coordinating structure that stabilizes the LID domain.</text>
</comment>
<dbReference type="PANTHER" id="PTHR23359">
    <property type="entry name" value="NUCLEOTIDE KINASE"/>
    <property type="match status" value="1"/>
</dbReference>
<feature type="binding site" evidence="8">
    <location>
        <position position="31"/>
    </location>
    <ligand>
        <name>AMP</name>
        <dbReference type="ChEBI" id="CHEBI:456215"/>
    </ligand>
</feature>
<comment type="subunit">
    <text evidence="8 10">Monomer.</text>
</comment>
<evidence type="ECO:0000259" key="11">
    <source>
        <dbReference type="Pfam" id="PF05191"/>
    </source>
</evidence>
<keyword evidence="6 8" id="KW-0862">Zinc</keyword>
<dbReference type="AlphaFoldDB" id="A6NXF1"/>
<evidence type="ECO:0000256" key="9">
    <source>
        <dbReference type="RuleBase" id="RU003330"/>
    </source>
</evidence>
<keyword evidence="1 8" id="KW-0808">Transferase</keyword>
<feature type="region of interest" description="NMP" evidence="8">
    <location>
        <begin position="30"/>
        <end position="59"/>
    </location>
</feature>
<dbReference type="SUPFAM" id="SSF52540">
    <property type="entry name" value="P-loop containing nucleoside triphosphate hydrolases"/>
    <property type="match status" value="1"/>
</dbReference>
<dbReference type="Gene3D" id="3.40.50.300">
    <property type="entry name" value="P-loop containing nucleotide triphosphate hydrolases"/>
    <property type="match status" value="1"/>
</dbReference>
<keyword evidence="5 8" id="KW-0418">Kinase</keyword>
<comment type="similarity">
    <text evidence="8 9">Belongs to the adenylate kinase family.</text>
</comment>
<evidence type="ECO:0000256" key="6">
    <source>
        <dbReference type="ARBA" id="ARBA00022833"/>
    </source>
</evidence>
<dbReference type="UniPathway" id="UPA00588">
    <property type="reaction ID" value="UER00649"/>
</dbReference>
<reference evidence="12 13" key="2">
    <citation type="submission" date="2007-06" db="EMBL/GenBank/DDBJ databases">
        <title>Draft genome sequence of Pseudoflavonifractor capillosus ATCC 29799.</title>
        <authorList>
            <person name="Sudarsanam P."/>
            <person name="Ley R."/>
            <person name="Guruge J."/>
            <person name="Turnbaugh P.J."/>
            <person name="Mahowald M."/>
            <person name="Liep D."/>
            <person name="Gordon J."/>
        </authorList>
    </citation>
    <scope>NUCLEOTIDE SEQUENCE [LARGE SCALE GENOMIC DNA]</scope>
    <source>
        <strain evidence="12 13">ATCC 29799</strain>
    </source>
</reference>